<reference evidence="3" key="1">
    <citation type="journal article" date="2019" name="Int. J. Syst. Evol. Microbiol.">
        <title>The Global Catalogue of Microorganisms (GCM) 10K type strain sequencing project: providing services to taxonomists for standard genome sequencing and annotation.</title>
        <authorList>
            <consortium name="The Broad Institute Genomics Platform"/>
            <consortium name="The Broad Institute Genome Sequencing Center for Infectious Disease"/>
            <person name="Wu L."/>
            <person name="Ma J."/>
        </authorList>
    </citation>
    <scope>NUCLEOTIDE SEQUENCE [LARGE SCALE GENOMIC DNA]</scope>
    <source>
        <strain evidence="3">CGMCC 1.10363</strain>
    </source>
</reference>
<gene>
    <name evidence="2" type="ORF">ACFOYW_12860</name>
</gene>
<dbReference type="EMBL" id="JBHSCN010000005">
    <property type="protein sequence ID" value="MFC4244267.1"/>
    <property type="molecule type" value="Genomic_DNA"/>
</dbReference>
<keyword evidence="1" id="KW-0732">Signal</keyword>
<feature type="chain" id="PRO_5046398858" description="Ig-like domain-containing protein" evidence="1">
    <location>
        <begin position="29"/>
        <end position="679"/>
    </location>
</feature>
<accession>A0ABV8Q7B7</accession>
<sequence length="679" mass="68439">MKRTIPVCAALAALTTLAVAAGAAPAYAAGSTTPNASSASASAPATAPTTESLLDYTVTGPAPSLGPSGLQFNGAAATNGSNIEHTETVPIASITELGYNVVSKATSTGDPAYSLDVDTTGSGADITLLGEPQYNGDPANASNNFDVTGWNFWDSALDPSAAGGSGSPEPLSWWATQYPSAIVRGHGIALDQTAQATSAFVTSTSFNGITTDFTLGAQTNPITTSTAPAGGTDTKSATFTGVNQKTGLGTEHDVWTASSAFGTVYYNVTTANAKAPKVSVSKAPSISGTAQVGKTLTANLGTVTPTGAKLSYQWLLSGKAISGATSKTLTPGTSSYVGKKLSVTVTAAIDGYVSYAATSAQTAAIKVGTLTAPVPTISGTAAVGKSLTLKAGTWTSGTTLHYQWYASGKALSGQTHSTLSLGTAEYGKTITVKVSGSKSGYTSVAKTSKATGKIGKGTLTVSKTPTITSSSSAGGTPIVGSTLTAHSSGWTSGTSLHYQWYANSTAIKGATSSTYKIPASLSGHTFYVHVTGSKTDYNSLAKNSAATAKAIQTLAYYKSHSGNKTEYKFVVTGLEGLTGAGVNGDPGGIIAAWGTKGAANPTGYFVDSNNTSYTETITVPTADELDVLVDPGFDNAGNAPIATLKLYSLPAGAPSVYYSLARSMSGSEELEIGINDPAE</sequence>
<name>A0ABV8Q7B7_9MICO</name>
<dbReference type="Proteomes" id="UP001595900">
    <property type="component" value="Unassembled WGS sequence"/>
</dbReference>
<evidence type="ECO:0000313" key="3">
    <source>
        <dbReference type="Proteomes" id="UP001595900"/>
    </source>
</evidence>
<evidence type="ECO:0000313" key="2">
    <source>
        <dbReference type="EMBL" id="MFC4244267.1"/>
    </source>
</evidence>
<dbReference type="Gene3D" id="2.60.40.2700">
    <property type="match status" value="3"/>
</dbReference>
<dbReference type="RefSeq" id="WP_390229439.1">
    <property type="nucleotide sequence ID" value="NZ_JBHSCN010000005.1"/>
</dbReference>
<evidence type="ECO:0000256" key="1">
    <source>
        <dbReference type="SAM" id="SignalP"/>
    </source>
</evidence>
<evidence type="ECO:0008006" key="4">
    <source>
        <dbReference type="Google" id="ProtNLM"/>
    </source>
</evidence>
<feature type="signal peptide" evidence="1">
    <location>
        <begin position="1"/>
        <end position="28"/>
    </location>
</feature>
<keyword evidence="3" id="KW-1185">Reference proteome</keyword>
<comment type="caution">
    <text evidence="2">The sequence shown here is derived from an EMBL/GenBank/DDBJ whole genome shotgun (WGS) entry which is preliminary data.</text>
</comment>
<organism evidence="2 3">
    <name type="scientific">Gryllotalpicola reticulitermitis</name>
    <dbReference type="NCBI Taxonomy" id="1184153"/>
    <lineage>
        <taxon>Bacteria</taxon>
        <taxon>Bacillati</taxon>
        <taxon>Actinomycetota</taxon>
        <taxon>Actinomycetes</taxon>
        <taxon>Micrococcales</taxon>
        <taxon>Microbacteriaceae</taxon>
        <taxon>Gryllotalpicola</taxon>
    </lineage>
</organism>
<proteinExistence type="predicted"/>
<protein>
    <recommendedName>
        <fullName evidence="4">Ig-like domain-containing protein</fullName>
    </recommendedName>
</protein>